<dbReference type="HOGENOM" id="CLU_347092_0_0_0"/>
<dbReference type="EMBL" id="CP001848">
    <property type="protein sequence ID" value="ADB19025.1"/>
    <property type="molecule type" value="Genomic_DNA"/>
</dbReference>
<dbReference type="Proteomes" id="UP000001887">
    <property type="component" value="Chromosome"/>
</dbReference>
<dbReference type="PANTHER" id="PTHR43752">
    <property type="entry name" value="BNR/ASP-BOX REPEAT FAMILY PROTEIN"/>
    <property type="match status" value="1"/>
</dbReference>
<dbReference type="STRING" id="530564.Psta_4378"/>
<name>D2R563_PIRSD</name>
<dbReference type="InterPro" id="IPR036278">
    <property type="entry name" value="Sialidase_sf"/>
</dbReference>
<accession>D2R563</accession>
<sequence precursor="true">MARLLAYATRVTLLASLSSGKSCFALEASSITMHSMLSRTAALLALGIFAAILAAEELTQQQLDLALEAPLVNTSPGREYDDKVRIGNMIIGIERTPKGRLWSCWVGNGDSPNGFFMLATSDDGGNTWSKPRVVIDPTDPAGTPQRRALVGNLWTDPRGRLWCFFDQSLGYFDGRCGDWYIRCDNPDAEEPTWTAPVRFADGCTLNKPTVLKNGEWLLPVSLWTRDRIGPAILKEAHKNLDVIRMANVFVSTDEGATWTRRGGVEFPGTDFDEHMIVEKNDGRLWMLARTKQGISESFSSDGGKSWSKPEPSKIANPSARFFIRRLTSGNLLLVKNGPLDVRLPRRSSMTAYLSTDDGATWPHQLLIDDRAEVSYPDAVESPDGVIHLLYDWNRHTDAEILLARFRESDIKAGTFSSPGAKTKILVNKAYAPHLPSAIQPDPAWTKQAEEDAKQDFRSIPYDGVTPNKMVCDTTLRELPDGSWALFFLAGDDFEPSPKNYIGVVRSSDQGKSWTKIEAVESGFPRSGVTAGQGITEVMIRGQRATAFFSTHSQTWGRDWQSWIMHSDDNCHTWTKPEPVPGRLGKFTFIRNHIVARDGRILIPFQHYVGPPEGTPPPAAEKSPWHGALRHYVSNPRNGVMISSDGGKTWTEHGNIRLTPDERYHGWAENNIVELANGRIAMIIRADRLGGMLFYAESKDGGKTWPEYASVTRVPNPGSKATLYPLGGNNVAMLHNPNSKHRSPLSLWISFDGMKTWPYQRVLHPESVDGPQGRINYPDGFVSQDKQFLHFAFDDNRHRAVHYSAKLPPLPAKE</sequence>
<feature type="domain" description="Sialidase" evidence="1">
    <location>
        <begin position="116"/>
        <end position="388"/>
    </location>
</feature>
<dbReference type="Pfam" id="PF13088">
    <property type="entry name" value="BNR_2"/>
    <property type="match status" value="2"/>
</dbReference>
<protein>
    <recommendedName>
        <fullName evidence="1">Sialidase domain-containing protein</fullName>
    </recommendedName>
</protein>
<evidence type="ECO:0000259" key="1">
    <source>
        <dbReference type="Pfam" id="PF13088"/>
    </source>
</evidence>
<keyword evidence="3" id="KW-1185">Reference proteome</keyword>
<dbReference type="PANTHER" id="PTHR43752:SF2">
    <property type="entry name" value="BNR_ASP-BOX REPEAT FAMILY PROTEIN"/>
    <property type="match status" value="1"/>
</dbReference>
<gene>
    <name evidence="2" type="ordered locus">Psta_4378</name>
</gene>
<reference evidence="2 3" key="1">
    <citation type="journal article" date="2009" name="Stand. Genomic Sci.">
        <title>Complete genome sequence of Pirellula staleyi type strain (ATCC 27377).</title>
        <authorList>
            <person name="Clum A."/>
            <person name="Tindall B.J."/>
            <person name="Sikorski J."/>
            <person name="Ivanova N."/>
            <person name="Mavrommatis K."/>
            <person name="Lucas S."/>
            <person name="Glavina del Rio T."/>
            <person name="Nolan M."/>
            <person name="Chen F."/>
            <person name="Tice H."/>
            <person name="Pitluck S."/>
            <person name="Cheng J.F."/>
            <person name="Chertkov O."/>
            <person name="Brettin T."/>
            <person name="Han C."/>
            <person name="Detter J.C."/>
            <person name="Kuske C."/>
            <person name="Bruce D."/>
            <person name="Goodwin L."/>
            <person name="Ovchinikova G."/>
            <person name="Pati A."/>
            <person name="Mikhailova N."/>
            <person name="Chen A."/>
            <person name="Palaniappan K."/>
            <person name="Land M."/>
            <person name="Hauser L."/>
            <person name="Chang Y.J."/>
            <person name="Jeffries C.D."/>
            <person name="Chain P."/>
            <person name="Rohde M."/>
            <person name="Goker M."/>
            <person name="Bristow J."/>
            <person name="Eisen J.A."/>
            <person name="Markowitz V."/>
            <person name="Hugenholtz P."/>
            <person name="Kyrpides N.C."/>
            <person name="Klenk H.P."/>
            <person name="Lapidus A."/>
        </authorList>
    </citation>
    <scope>NUCLEOTIDE SEQUENCE [LARGE SCALE GENOMIC DNA]</scope>
    <source>
        <strain evidence="3">ATCC 27377 / DSM 6068 / ICPB 4128</strain>
    </source>
</reference>
<dbReference type="eggNOG" id="COG4409">
    <property type="taxonomic scope" value="Bacteria"/>
</dbReference>
<proteinExistence type="predicted"/>
<dbReference type="SUPFAM" id="SSF50939">
    <property type="entry name" value="Sialidases"/>
    <property type="match status" value="2"/>
</dbReference>
<dbReference type="CDD" id="cd15482">
    <property type="entry name" value="Sialidase_non-viral"/>
    <property type="match status" value="2"/>
</dbReference>
<dbReference type="Gene3D" id="2.120.10.10">
    <property type="match status" value="2"/>
</dbReference>
<feature type="domain" description="Sialidase" evidence="1">
    <location>
        <begin position="551"/>
        <end position="784"/>
    </location>
</feature>
<dbReference type="InterPro" id="IPR011040">
    <property type="entry name" value="Sialidase"/>
</dbReference>
<dbReference type="AlphaFoldDB" id="D2R563"/>
<evidence type="ECO:0000313" key="2">
    <source>
        <dbReference type="EMBL" id="ADB19025.1"/>
    </source>
</evidence>
<evidence type="ECO:0000313" key="3">
    <source>
        <dbReference type="Proteomes" id="UP000001887"/>
    </source>
</evidence>
<organism evidence="2 3">
    <name type="scientific">Pirellula staleyi (strain ATCC 27377 / DSM 6068 / ICPB 4128)</name>
    <name type="common">Pirella staleyi</name>
    <dbReference type="NCBI Taxonomy" id="530564"/>
    <lineage>
        <taxon>Bacteria</taxon>
        <taxon>Pseudomonadati</taxon>
        <taxon>Planctomycetota</taxon>
        <taxon>Planctomycetia</taxon>
        <taxon>Pirellulales</taxon>
        <taxon>Pirellulaceae</taxon>
        <taxon>Pirellula</taxon>
    </lineage>
</organism>
<dbReference type="KEGG" id="psl:Psta_4378"/>
<dbReference type="CAZy" id="GH33">
    <property type="family name" value="Glycoside Hydrolase Family 33"/>
</dbReference>